<proteinExistence type="predicted"/>
<dbReference type="EMBL" id="BARS01037280">
    <property type="protein sequence ID" value="GAG24523.1"/>
    <property type="molecule type" value="Genomic_DNA"/>
</dbReference>
<name>X0WJ61_9ZZZZ</name>
<evidence type="ECO:0000313" key="1">
    <source>
        <dbReference type="EMBL" id="GAG24523.1"/>
    </source>
</evidence>
<sequence>RVWNSVEKNSTPSQANKAAREFGDELVEEYGKTKEEWAKIDKSIVEWIAGGTGVSTVLSPLITGGMDWKIPAMGFAITGIDKLLSSRYKRRNFKANVPLAVFLDLEKKEKFLK</sequence>
<dbReference type="AlphaFoldDB" id="X0WJ61"/>
<accession>X0WJ61</accession>
<feature type="non-terminal residue" evidence="1">
    <location>
        <position position="1"/>
    </location>
</feature>
<comment type="caution">
    <text evidence="1">The sequence shown here is derived from an EMBL/GenBank/DDBJ whole genome shotgun (WGS) entry which is preliminary data.</text>
</comment>
<organism evidence="1">
    <name type="scientific">marine sediment metagenome</name>
    <dbReference type="NCBI Taxonomy" id="412755"/>
    <lineage>
        <taxon>unclassified sequences</taxon>
        <taxon>metagenomes</taxon>
        <taxon>ecological metagenomes</taxon>
    </lineage>
</organism>
<reference evidence="1" key="1">
    <citation type="journal article" date="2014" name="Front. Microbiol.">
        <title>High frequency of phylogenetically diverse reductive dehalogenase-homologous genes in deep subseafloor sedimentary metagenomes.</title>
        <authorList>
            <person name="Kawai M."/>
            <person name="Futagami T."/>
            <person name="Toyoda A."/>
            <person name="Takaki Y."/>
            <person name="Nishi S."/>
            <person name="Hori S."/>
            <person name="Arai W."/>
            <person name="Tsubouchi T."/>
            <person name="Morono Y."/>
            <person name="Uchiyama I."/>
            <person name="Ito T."/>
            <person name="Fujiyama A."/>
            <person name="Inagaki F."/>
            <person name="Takami H."/>
        </authorList>
    </citation>
    <scope>NUCLEOTIDE SEQUENCE</scope>
    <source>
        <strain evidence="1">Expedition CK06-06</strain>
    </source>
</reference>
<protein>
    <submittedName>
        <fullName evidence="1">Uncharacterized protein</fullName>
    </submittedName>
</protein>
<gene>
    <name evidence="1" type="ORF">S01H1_57177</name>
</gene>